<evidence type="ECO:0000256" key="5">
    <source>
        <dbReference type="ARBA" id="ARBA00022989"/>
    </source>
</evidence>
<dbReference type="Pfam" id="PF00528">
    <property type="entry name" value="BPD_transp_1"/>
    <property type="match status" value="1"/>
</dbReference>
<evidence type="ECO:0000256" key="4">
    <source>
        <dbReference type="ARBA" id="ARBA00022692"/>
    </source>
</evidence>
<evidence type="ECO:0000256" key="6">
    <source>
        <dbReference type="ARBA" id="ARBA00023136"/>
    </source>
</evidence>
<comment type="subcellular location">
    <subcellularLocation>
        <location evidence="1 7">Cell membrane</location>
        <topology evidence="1 7">Multi-pass membrane protein</topology>
    </subcellularLocation>
</comment>
<comment type="similarity">
    <text evidence="7">Belongs to the binding-protein-dependent transport system permease family.</text>
</comment>
<feature type="transmembrane region" description="Helical" evidence="7">
    <location>
        <begin position="77"/>
        <end position="100"/>
    </location>
</feature>
<dbReference type="PROSITE" id="PS50928">
    <property type="entry name" value="ABC_TM1"/>
    <property type="match status" value="1"/>
</dbReference>
<feature type="domain" description="ABC transmembrane type-1" evidence="8">
    <location>
        <begin position="1"/>
        <end position="96"/>
    </location>
</feature>
<sequence>MAETDREVLAHVRMVGADRLQVARHVYAPSVAIWLLAGSRASVGFAFQAVIVPELIGSASGLGHLAAVGQGRFDIDIVWPAVLVMVAVAVALDGLLALAARRVSRWRTDT</sequence>
<dbReference type="Gene3D" id="1.10.3720.10">
    <property type="entry name" value="MetI-like"/>
    <property type="match status" value="1"/>
</dbReference>
<keyword evidence="2 7" id="KW-0813">Transport</keyword>
<protein>
    <submittedName>
        <fullName evidence="9">ABC transporter permease subunit</fullName>
    </submittedName>
</protein>
<dbReference type="SUPFAM" id="SSF161098">
    <property type="entry name" value="MetI-like"/>
    <property type="match status" value="1"/>
</dbReference>
<evidence type="ECO:0000256" key="2">
    <source>
        <dbReference type="ARBA" id="ARBA00022448"/>
    </source>
</evidence>
<keyword evidence="3" id="KW-1003">Cell membrane</keyword>
<accession>A0ABW1J4M0</accession>
<dbReference type="RefSeq" id="WP_379586039.1">
    <property type="nucleotide sequence ID" value="NZ_JBHSQW010000034.1"/>
</dbReference>
<keyword evidence="10" id="KW-1185">Reference proteome</keyword>
<comment type="caution">
    <text evidence="9">The sequence shown here is derived from an EMBL/GenBank/DDBJ whole genome shotgun (WGS) entry which is preliminary data.</text>
</comment>
<organism evidence="9 10">
    <name type="scientific">Pseudonocardia hispaniensis</name>
    <dbReference type="NCBI Taxonomy" id="904933"/>
    <lineage>
        <taxon>Bacteria</taxon>
        <taxon>Bacillati</taxon>
        <taxon>Actinomycetota</taxon>
        <taxon>Actinomycetes</taxon>
        <taxon>Pseudonocardiales</taxon>
        <taxon>Pseudonocardiaceae</taxon>
        <taxon>Pseudonocardia</taxon>
    </lineage>
</organism>
<keyword evidence="4 7" id="KW-0812">Transmembrane</keyword>
<evidence type="ECO:0000256" key="1">
    <source>
        <dbReference type="ARBA" id="ARBA00004651"/>
    </source>
</evidence>
<name>A0ABW1J4M0_9PSEU</name>
<keyword evidence="5 7" id="KW-1133">Transmembrane helix</keyword>
<evidence type="ECO:0000259" key="8">
    <source>
        <dbReference type="PROSITE" id="PS50928"/>
    </source>
</evidence>
<evidence type="ECO:0000256" key="3">
    <source>
        <dbReference type="ARBA" id="ARBA00022475"/>
    </source>
</evidence>
<evidence type="ECO:0000313" key="10">
    <source>
        <dbReference type="Proteomes" id="UP001596302"/>
    </source>
</evidence>
<evidence type="ECO:0000256" key="7">
    <source>
        <dbReference type="RuleBase" id="RU363032"/>
    </source>
</evidence>
<comment type="caution">
    <text evidence="7">Lacks conserved residue(s) required for the propagation of feature annotation.</text>
</comment>
<keyword evidence="6 7" id="KW-0472">Membrane</keyword>
<dbReference type="InterPro" id="IPR035906">
    <property type="entry name" value="MetI-like_sf"/>
</dbReference>
<dbReference type="PANTHER" id="PTHR30151">
    <property type="entry name" value="ALKANE SULFONATE ABC TRANSPORTER-RELATED, MEMBRANE SUBUNIT"/>
    <property type="match status" value="1"/>
</dbReference>
<dbReference type="PANTHER" id="PTHR30151:SF20">
    <property type="entry name" value="ABC TRANSPORTER PERMEASE PROTEIN HI_0355-RELATED"/>
    <property type="match status" value="1"/>
</dbReference>
<reference evidence="10" key="1">
    <citation type="journal article" date="2019" name="Int. J. Syst. Evol. Microbiol.">
        <title>The Global Catalogue of Microorganisms (GCM) 10K type strain sequencing project: providing services to taxonomists for standard genome sequencing and annotation.</title>
        <authorList>
            <consortium name="The Broad Institute Genomics Platform"/>
            <consortium name="The Broad Institute Genome Sequencing Center for Infectious Disease"/>
            <person name="Wu L."/>
            <person name="Ma J."/>
        </authorList>
    </citation>
    <scope>NUCLEOTIDE SEQUENCE [LARGE SCALE GENOMIC DNA]</scope>
    <source>
        <strain evidence="10">CCM 8391</strain>
    </source>
</reference>
<dbReference type="EMBL" id="JBHSQW010000034">
    <property type="protein sequence ID" value="MFC5995771.1"/>
    <property type="molecule type" value="Genomic_DNA"/>
</dbReference>
<evidence type="ECO:0000313" key="9">
    <source>
        <dbReference type="EMBL" id="MFC5995771.1"/>
    </source>
</evidence>
<gene>
    <name evidence="9" type="ORF">ACFQE5_16285</name>
</gene>
<dbReference type="InterPro" id="IPR000515">
    <property type="entry name" value="MetI-like"/>
</dbReference>
<dbReference type="Proteomes" id="UP001596302">
    <property type="component" value="Unassembled WGS sequence"/>
</dbReference>
<proteinExistence type="inferred from homology"/>